<comment type="caution">
    <text evidence="5">The sequence shown here is derived from an EMBL/GenBank/DDBJ whole genome shotgun (WGS) entry which is preliminary data.</text>
</comment>
<dbReference type="PANTHER" id="PTHR19965">
    <property type="entry name" value="RNA AND EXPORT FACTOR BINDING PROTEIN"/>
    <property type="match status" value="1"/>
</dbReference>
<keyword evidence="1 2" id="KW-0694">RNA-binding</keyword>
<evidence type="ECO:0000313" key="5">
    <source>
        <dbReference type="EMBL" id="KAH8087864.1"/>
    </source>
</evidence>
<organism evidence="5 6">
    <name type="scientific">Cristinia sonorae</name>
    <dbReference type="NCBI Taxonomy" id="1940300"/>
    <lineage>
        <taxon>Eukaryota</taxon>
        <taxon>Fungi</taxon>
        <taxon>Dikarya</taxon>
        <taxon>Basidiomycota</taxon>
        <taxon>Agaricomycotina</taxon>
        <taxon>Agaricomycetes</taxon>
        <taxon>Agaricomycetidae</taxon>
        <taxon>Agaricales</taxon>
        <taxon>Pleurotineae</taxon>
        <taxon>Stephanosporaceae</taxon>
        <taxon>Cristinia</taxon>
    </lineage>
</organism>
<dbReference type="GO" id="GO:0005634">
    <property type="term" value="C:nucleus"/>
    <property type="evidence" value="ECO:0007669"/>
    <property type="project" value="TreeGrafter"/>
</dbReference>
<dbReference type="OrthoDB" id="6159137at2759"/>
<dbReference type="GO" id="GO:0003729">
    <property type="term" value="F:mRNA binding"/>
    <property type="evidence" value="ECO:0007669"/>
    <property type="project" value="TreeGrafter"/>
</dbReference>
<feature type="domain" description="RRM" evidence="4">
    <location>
        <begin position="102"/>
        <end position="176"/>
    </location>
</feature>
<dbReference type="SMART" id="SM00360">
    <property type="entry name" value="RRM"/>
    <property type="match status" value="1"/>
</dbReference>
<dbReference type="AlphaFoldDB" id="A0A8K0UIH1"/>
<dbReference type="InterPro" id="IPR012677">
    <property type="entry name" value="Nucleotide-bd_a/b_plait_sf"/>
</dbReference>
<dbReference type="PANTHER" id="PTHR19965:SF82">
    <property type="entry name" value="THO COMPLEX SUBUNIT 4"/>
    <property type="match status" value="1"/>
</dbReference>
<dbReference type="InterPro" id="IPR051229">
    <property type="entry name" value="ALYREF_mRNA_export"/>
</dbReference>
<evidence type="ECO:0000313" key="6">
    <source>
        <dbReference type="Proteomes" id="UP000813824"/>
    </source>
</evidence>
<dbReference type="Gene3D" id="3.30.70.330">
    <property type="match status" value="1"/>
</dbReference>
<feature type="compositionally biased region" description="Polar residues" evidence="3">
    <location>
        <begin position="20"/>
        <end position="36"/>
    </location>
</feature>
<gene>
    <name evidence="5" type="ORF">BXZ70DRAFT_978150</name>
</gene>
<feature type="compositionally biased region" description="Basic residues" evidence="3">
    <location>
        <begin position="240"/>
        <end position="257"/>
    </location>
</feature>
<sequence length="268" mass="28309">MASLIERLGGPADAVGPVRNTKSQRSGGSSPYNRNSRPLKGNSDATWEHDMFKEPGSERSLVSRLTNSTVVPKMNFSLADKALRDATGEKGLSIKGASTRGNVVQVSGLAKGTTASDVEEIFKRCGPVTRAENTKGGENPVIRLTFKHEKDAQAAVAKFHGHLADGKVLEVKIVGGVNASFGGRLGVTAIDNSVDILMEEDNAQSGSKLRSDAILAQDSRATVMLAPPGADPFDYTQRPQRGRGRGGRGRGRGRGGRGKGNGARMDLD</sequence>
<dbReference type="Pfam" id="PF00076">
    <property type="entry name" value="RRM_1"/>
    <property type="match status" value="1"/>
</dbReference>
<dbReference type="InterPro" id="IPR000504">
    <property type="entry name" value="RRM_dom"/>
</dbReference>
<keyword evidence="6" id="KW-1185">Reference proteome</keyword>
<dbReference type="SUPFAM" id="SSF54928">
    <property type="entry name" value="RNA-binding domain, RBD"/>
    <property type="match status" value="1"/>
</dbReference>
<name>A0A8K0UIH1_9AGAR</name>
<dbReference type="EMBL" id="JAEVFJ010000040">
    <property type="protein sequence ID" value="KAH8087864.1"/>
    <property type="molecule type" value="Genomic_DNA"/>
</dbReference>
<accession>A0A8K0UIH1</accession>
<feature type="region of interest" description="Disordered" evidence="3">
    <location>
        <begin position="225"/>
        <end position="268"/>
    </location>
</feature>
<evidence type="ECO:0000256" key="1">
    <source>
        <dbReference type="ARBA" id="ARBA00022884"/>
    </source>
</evidence>
<proteinExistence type="predicted"/>
<dbReference type="GO" id="GO:0006406">
    <property type="term" value="P:mRNA export from nucleus"/>
    <property type="evidence" value="ECO:0007669"/>
    <property type="project" value="TreeGrafter"/>
</dbReference>
<evidence type="ECO:0000256" key="2">
    <source>
        <dbReference type="PROSITE-ProRule" id="PRU00176"/>
    </source>
</evidence>
<dbReference type="Proteomes" id="UP000813824">
    <property type="component" value="Unassembled WGS sequence"/>
</dbReference>
<dbReference type="InterPro" id="IPR035979">
    <property type="entry name" value="RBD_domain_sf"/>
</dbReference>
<reference evidence="5" key="1">
    <citation type="journal article" date="2021" name="New Phytol.">
        <title>Evolutionary innovations through gain and loss of genes in the ectomycorrhizal Boletales.</title>
        <authorList>
            <person name="Wu G."/>
            <person name="Miyauchi S."/>
            <person name="Morin E."/>
            <person name="Kuo A."/>
            <person name="Drula E."/>
            <person name="Varga T."/>
            <person name="Kohler A."/>
            <person name="Feng B."/>
            <person name="Cao Y."/>
            <person name="Lipzen A."/>
            <person name="Daum C."/>
            <person name="Hundley H."/>
            <person name="Pangilinan J."/>
            <person name="Johnson J."/>
            <person name="Barry K."/>
            <person name="LaButti K."/>
            <person name="Ng V."/>
            <person name="Ahrendt S."/>
            <person name="Min B."/>
            <person name="Choi I.G."/>
            <person name="Park H."/>
            <person name="Plett J.M."/>
            <person name="Magnuson J."/>
            <person name="Spatafora J.W."/>
            <person name="Nagy L.G."/>
            <person name="Henrissat B."/>
            <person name="Grigoriev I.V."/>
            <person name="Yang Z.L."/>
            <person name="Xu J."/>
            <person name="Martin F.M."/>
        </authorList>
    </citation>
    <scope>NUCLEOTIDE SEQUENCE</scope>
    <source>
        <strain evidence="5">KKN 215</strain>
    </source>
</reference>
<feature type="region of interest" description="Disordered" evidence="3">
    <location>
        <begin position="1"/>
        <end position="47"/>
    </location>
</feature>
<protein>
    <recommendedName>
        <fullName evidence="4">RRM domain-containing protein</fullName>
    </recommendedName>
</protein>
<evidence type="ECO:0000259" key="4">
    <source>
        <dbReference type="PROSITE" id="PS50102"/>
    </source>
</evidence>
<dbReference type="PROSITE" id="PS50102">
    <property type="entry name" value="RRM"/>
    <property type="match status" value="1"/>
</dbReference>
<evidence type="ECO:0000256" key="3">
    <source>
        <dbReference type="SAM" id="MobiDB-lite"/>
    </source>
</evidence>